<dbReference type="InterPro" id="IPR034660">
    <property type="entry name" value="DinB/YfiT-like"/>
</dbReference>
<comment type="caution">
    <text evidence="1">The sequence shown here is derived from an EMBL/GenBank/DDBJ whole genome shotgun (WGS) entry which is preliminary data.</text>
</comment>
<dbReference type="NCBIfam" id="NF047843">
    <property type="entry name" value="MST_Rv0443"/>
    <property type="match status" value="1"/>
</dbReference>
<dbReference type="InterPro" id="IPR007061">
    <property type="entry name" value="MST-like"/>
</dbReference>
<dbReference type="SUPFAM" id="SSF109854">
    <property type="entry name" value="DinB/YfiT-like putative metalloenzymes"/>
    <property type="match status" value="1"/>
</dbReference>
<evidence type="ECO:0008006" key="3">
    <source>
        <dbReference type="Google" id="ProtNLM"/>
    </source>
</evidence>
<dbReference type="Gene3D" id="1.20.120.450">
    <property type="entry name" value="dinb family like domain"/>
    <property type="match status" value="1"/>
</dbReference>
<protein>
    <recommendedName>
        <fullName evidence="3">DUF664 domain-containing protein</fullName>
    </recommendedName>
</protein>
<keyword evidence="2" id="KW-1185">Reference proteome</keyword>
<evidence type="ECO:0000313" key="1">
    <source>
        <dbReference type="EMBL" id="GIG90365.1"/>
    </source>
</evidence>
<dbReference type="Proteomes" id="UP000646749">
    <property type="component" value="Unassembled WGS sequence"/>
</dbReference>
<sequence>MNGAQLLVDGFGRVREELHATVEGLSAEQLGYRPTPDANSIGWLVWHLTRIQDDHVADVAGTEQVWTAAGWADEFALPFDASATGWQHTSADVGAVRPRAQLLHGYHDAVHDRTVEFLSGVADGDFDAIVDTSWDPPVSLGARLVSVLADDLQHIGQAAYVRGILPR</sequence>
<dbReference type="RefSeq" id="WP_239141325.1">
    <property type="nucleotide sequence ID" value="NZ_BONW01000028.1"/>
</dbReference>
<name>A0ABQ4E6Q8_9ACTN</name>
<accession>A0ABQ4E6Q8</accession>
<evidence type="ECO:0000313" key="2">
    <source>
        <dbReference type="Proteomes" id="UP000646749"/>
    </source>
</evidence>
<dbReference type="Pfam" id="PF04978">
    <property type="entry name" value="MST"/>
    <property type="match status" value="1"/>
</dbReference>
<dbReference type="EMBL" id="BONW01000028">
    <property type="protein sequence ID" value="GIG90365.1"/>
    <property type="molecule type" value="Genomic_DNA"/>
</dbReference>
<reference evidence="1 2" key="1">
    <citation type="submission" date="2021-01" db="EMBL/GenBank/DDBJ databases">
        <title>Whole genome shotgun sequence of Plantactinospora endophytica NBRC 110450.</title>
        <authorList>
            <person name="Komaki H."/>
            <person name="Tamura T."/>
        </authorList>
    </citation>
    <scope>NUCLEOTIDE SEQUENCE [LARGE SCALE GENOMIC DNA]</scope>
    <source>
        <strain evidence="1 2">NBRC 110450</strain>
    </source>
</reference>
<gene>
    <name evidence="1" type="ORF">Pen02_53010</name>
</gene>
<organism evidence="1 2">
    <name type="scientific">Plantactinospora endophytica</name>
    <dbReference type="NCBI Taxonomy" id="673535"/>
    <lineage>
        <taxon>Bacteria</taxon>
        <taxon>Bacillati</taxon>
        <taxon>Actinomycetota</taxon>
        <taxon>Actinomycetes</taxon>
        <taxon>Micromonosporales</taxon>
        <taxon>Micromonosporaceae</taxon>
        <taxon>Plantactinospora</taxon>
    </lineage>
</organism>
<proteinExistence type="predicted"/>